<reference evidence="3 4" key="1">
    <citation type="submission" date="2020-09" db="EMBL/GenBank/DDBJ databases">
        <title>Dyella sp. 7MK23 isolated from forest soil.</title>
        <authorList>
            <person name="Fu J."/>
        </authorList>
    </citation>
    <scope>NUCLEOTIDE SEQUENCE [LARGE SCALE GENOMIC DNA]</scope>
    <source>
        <strain evidence="3 4">7MK23</strain>
    </source>
</reference>
<dbReference type="Proteomes" id="UP000651010">
    <property type="component" value="Unassembled WGS sequence"/>
</dbReference>
<dbReference type="EMBL" id="JACZZA010000004">
    <property type="protein sequence ID" value="MBE1160502.1"/>
    <property type="molecule type" value="Genomic_DNA"/>
</dbReference>
<protein>
    <submittedName>
        <fullName evidence="3">Uncharacterized protein</fullName>
    </submittedName>
</protein>
<proteinExistence type="predicted"/>
<keyword evidence="2" id="KW-1133">Transmembrane helix</keyword>
<organism evidence="3 4">
    <name type="scientific">Dyella acidiphila</name>
    <dbReference type="NCBI Taxonomy" id="2775866"/>
    <lineage>
        <taxon>Bacteria</taxon>
        <taxon>Pseudomonadati</taxon>
        <taxon>Pseudomonadota</taxon>
        <taxon>Gammaproteobacteria</taxon>
        <taxon>Lysobacterales</taxon>
        <taxon>Rhodanobacteraceae</taxon>
        <taxon>Dyella</taxon>
    </lineage>
</organism>
<gene>
    <name evidence="3" type="ORF">IGX34_08875</name>
</gene>
<evidence type="ECO:0000256" key="2">
    <source>
        <dbReference type="SAM" id="Phobius"/>
    </source>
</evidence>
<evidence type="ECO:0000313" key="3">
    <source>
        <dbReference type="EMBL" id="MBE1160502.1"/>
    </source>
</evidence>
<accession>A0ABR9G8X5</accession>
<evidence type="ECO:0000256" key="1">
    <source>
        <dbReference type="SAM" id="MobiDB-lite"/>
    </source>
</evidence>
<name>A0ABR9G8X5_9GAMM</name>
<dbReference type="RefSeq" id="WP_192555362.1">
    <property type="nucleotide sequence ID" value="NZ_JACZZA010000004.1"/>
</dbReference>
<keyword evidence="2" id="KW-0812">Transmembrane</keyword>
<feature type="region of interest" description="Disordered" evidence="1">
    <location>
        <begin position="220"/>
        <end position="250"/>
    </location>
</feature>
<comment type="caution">
    <text evidence="3">The sequence shown here is derived from an EMBL/GenBank/DDBJ whole genome shotgun (WGS) entry which is preliminary data.</text>
</comment>
<keyword evidence="2" id="KW-0472">Membrane</keyword>
<keyword evidence="4" id="KW-1185">Reference proteome</keyword>
<feature type="transmembrane region" description="Helical" evidence="2">
    <location>
        <begin position="16"/>
        <end position="39"/>
    </location>
</feature>
<sequence>MLHQMRWRKTPRDRRRLWLALSIAALLHVFFLLVMWYGMKPRGPLRQVVAVQAESAIQVRFITHIAAPAQVPPPVVPALPAPPKPSHEAPAKNALTVHIAGTAPAPAATTQAPPQPAPVLFDRTGRIILPANPASAPPAPAAAPDYVQRGPQGDTQIMHDQNPVKYKPTKLDPYWRKGGTAVDDALQKLVEKTTVQKTIQLPRGIRIHCGISLAALAGGCGGEPPPPPPSNDGDERMNMAPAASLGGNAPAKPDAATCIALYKAGRPLPQGCPVDTPARATSAPMPPAH</sequence>
<evidence type="ECO:0000313" key="4">
    <source>
        <dbReference type="Proteomes" id="UP000651010"/>
    </source>
</evidence>